<dbReference type="AlphaFoldDB" id="A0A6V8PU99"/>
<reference evidence="2 3" key="1">
    <citation type="journal article" date="2020" name="Front. Microbiol.">
        <title>Single-cell genomics of novel Actinobacteria with the Wood-Ljungdahl pathway discovered in a serpentinizing system.</title>
        <authorList>
            <person name="Merino N."/>
            <person name="Kawai M."/>
            <person name="Boyd E.S."/>
            <person name="Colman D.R."/>
            <person name="McGlynn S.E."/>
            <person name="Nealson K.H."/>
            <person name="Kurokawa K."/>
            <person name="Hongoh Y."/>
        </authorList>
    </citation>
    <scope>NUCLEOTIDE SEQUENCE [LARGE SCALE GENOMIC DNA]</scope>
    <source>
        <strain evidence="2 3">S43</strain>
    </source>
</reference>
<feature type="non-terminal residue" evidence="2">
    <location>
        <position position="1"/>
    </location>
</feature>
<dbReference type="InterPro" id="IPR013785">
    <property type="entry name" value="Aldolase_TIM"/>
</dbReference>
<comment type="caution">
    <text evidence="2">The sequence shown here is derived from an EMBL/GenBank/DDBJ whole genome shotgun (WGS) entry which is preliminary data.</text>
</comment>
<gene>
    <name evidence="2" type="ORF">HKBW3S43_01529</name>
</gene>
<organism evidence="2 3">
    <name type="scientific">Candidatus Hakubella thermalkaliphila</name>
    <dbReference type="NCBI Taxonomy" id="2754717"/>
    <lineage>
        <taxon>Bacteria</taxon>
        <taxon>Bacillati</taxon>
        <taxon>Actinomycetota</taxon>
        <taxon>Actinomycetota incertae sedis</taxon>
        <taxon>Candidatus Hakubellales</taxon>
        <taxon>Candidatus Hakubellaceae</taxon>
        <taxon>Candidatus Hakubella</taxon>
    </lineage>
</organism>
<evidence type="ECO:0000313" key="2">
    <source>
        <dbReference type="EMBL" id="GFP35740.1"/>
    </source>
</evidence>
<dbReference type="InterPro" id="IPR000771">
    <property type="entry name" value="FBA_II"/>
</dbReference>
<dbReference type="InterPro" id="IPR050246">
    <property type="entry name" value="Class_II_FBP_aldolase"/>
</dbReference>
<dbReference type="GO" id="GO:0008270">
    <property type="term" value="F:zinc ion binding"/>
    <property type="evidence" value="ECO:0007669"/>
    <property type="project" value="InterPro"/>
</dbReference>
<dbReference type="PANTHER" id="PTHR30304">
    <property type="entry name" value="D-TAGATOSE-1,6-BISPHOSPHATE ALDOLASE"/>
    <property type="match status" value="1"/>
</dbReference>
<sequence>VTSAPLSLPADYAPRSNLLNYTSVPEMYEGFLALKDDVLRLSRDDGPFGQVKLMLHLDHAHPYKDVEVLKWGRGLISGVMYDCSHLSLEENMARTSDFVKHSRGQFLVEGAVDEIYEYGSGALKNKPTDPQEAKRYIERTGVAFIVCNLGTEHRATVAEVVYHADRAREIRDLVGPRLVLHGTSSLKEEDLYRLAEDGIAKVNIWTMVEKSGGQALARDSLSHLPEILDQEEMSHLRDKRVITEDFYVSSQGRKPSLAYLTVAHRRNEVWMPTVVKVMKTYFRALGYERLAG</sequence>
<protein>
    <submittedName>
        <fullName evidence="2">Fructose-bisphosphate aldolase, class II</fullName>
    </submittedName>
</protein>
<evidence type="ECO:0000256" key="1">
    <source>
        <dbReference type="ARBA" id="ARBA00001947"/>
    </source>
</evidence>
<dbReference type="GO" id="GO:0005975">
    <property type="term" value="P:carbohydrate metabolic process"/>
    <property type="evidence" value="ECO:0007669"/>
    <property type="project" value="InterPro"/>
</dbReference>
<dbReference type="Proteomes" id="UP000576480">
    <property type="component" value="Unassembled WGS sequence"/>
</dbReference>
<dbReference type="EMBL" id="BLSB01000195">
    <property type="protein sequence ID" value="GFP35740.1"/>
    <property type="molecule type" value="Genomic_DNA"/>
</dbReference>
<comment type="cofactor">
    <cofactor evidence="1">
        <name>Zn(2+)</name>
        <dbReference type="ChEBI" id="CHEBI:29105"/>
    </cofactor>
</comment>
<dbReference type="Pfam" id="PF01116">
    <property type="entry name" value="F_bP_aldolase"/>
    <property type="match status" value="1"/>
</dbReference>
<dbReference type="GO" id="GO:0016832">
    <property type="term" value="F:aldehyde-lyase activity"/>
    <property type="evidence" value="ECO:0007669"/>
    <property type="project" value="InterPro"/>
</dbReference>
<dbReference type="SUPFAM" id="SSF51569">
    <property type="entry name" value="Aldolase"/>
    <property type="match status" value="1"/>
</dbReference>
<proteinExistence type="predicted"/>
<name>A0A6V8PU99_9ACTN</name>
<accession>A0A6V8PU99</accession>
<dbReference type="RefSeq" id="WP_176230256.1">
    <property type="nucleotide sequence ID" value="NZ_BLSB01000195.1"/>
</dbReference>
<dbReference type="Gene3D" id="3.20.20.70">
    <property type="entry name" value="Aldolase class I"/>
    <property type="match status" value="1"/>
</dbReference>
<evidence type="ECO:0000313" key="3">
    <source>
        <dbReference type="Proteomes" id="UP000576480"/>
    </source>
</evidence>
<dbReference type="PANTHER" id="PTHR30304:SF0">
    <property type="entry name" value="D-TAGATOSE-1,6-BISPHOSPHATE ALDOLASE SUBUNIT GATY-RELATED"/>
    <property type="match status" value="1"/>
</dbReference>